<dbReference type="PANTHER" id="PTHR43792:SF1">
    <property type="entry name" value="N-ACETYLTRANSFERASE DOMAIN-CONTAINING PROTEIN"/>
    <property type="match status" value="1"/>
</dbReference>
<feature type="transmembrane region" description="Helical" evidence="1">
    <location>
        <begin position="260"/>
        <end position="279"/>
    </location>
</feature>
<dbReference type="Gene3D" id="3.40.630.30">
    <property type="match status" value="1"/>
</dbReference>
<keyword evidence="1" id="KW-1133">Transmembrane helix</keyword>
<evidence type="ECO:0000256" key="1">
    <source>
        <dbReference type="SAM" id="Phobius"/>
    </source>
</evidence>
<dbReference type="InterPro" id="IPR000182">
    <property type="entry name" value="GNAT_dom"/>
</dbReference>
<dbReference type="Proteomes" id="UP000251714">
    <property type="component" value="Unassembled WGS sequence"/>
</dbReference>
<dbReference type="InterPro" id="IPR013901">
    <property type="entry name" value="Anthrone_oxy"/>
</dbReference>
<keyword evidence="1" id="KW-0812">Transmembrane</keyword>
<feature type="transmembrane region" description="Helical" evidence="1">
    <location>
        <begin position="291"/>
        <end position="310"/>
    </location>
</feature>
<accession>A0A365MSA2</accession>
<dbReference type="InterPro" id="IPR051531">
    <property type="entry name" value="N-acetyltransferase"/>
</dbReference>
<reference evidence="3 4" key="1">
    <citation type="submission" date="2017-12" db="EMBL/GenBank/DDBJ databases">
        <title>Genome sequence of the mycotoxigenic crop pathogen Fusarium proliferatum, strain ITEM 2341 from Date Palm.</title>
        <authorList>
            <person name="Almiman B.F."/>
            <person name="Shittu T.A."/>
            <person name="Muthumeenakshi S."/>
            <person name="Baroncelli R."/>
            <person name="Sreenivasaprasada S."/>
        </authorList>
    </citation>
    <scope>NUCLEOTIDE SEQUENCE [LARGE SCALE GENOMIC DNA]</scope>
    <source>
        <strain evidence="3 4">ITEM 2341</strain>
    </source>
</reference>
<proteinExistence type="predicted"/>
<dbReference type="PANTHER" id="PTHR43792">
    <property type="entry name" value="GNAT FAMILY, PUTATIVE (AFU_ORTHOLOGUE AFUA_3G00765)-RELATED-RELATED"/>
    <property type="match status" value="1"/>
</dbReference>
<sequence>MESTKPSSIDFVTVKTTLPVYPLPPNHERSTFRSERLSMRPMTEDDFGFLQTLRTCPDGMKWSSQGGPDIEIEQTEKSLSLRLPPKDVERYDWVISLAETGEPIGLGGTCVWSSELGWPALGYIFLKEHWGKGYASEFMKVYLDKWWSLPRNEVELTVDKNTILQGDGEVKQECISAITLSENAPSQNVLRKAGFEFVSSWVEVDTKNESQELTLHGFVARKEKEVRFIASLSLDGIPAALQLSGPPAVSVWQVLFNRGFALMPKFAGTTAIAYLYAAYTAHQQGRNWKGLAASAALTVSIVPFTIIFMSSTNDLLFKASAGTFDASQEDVATLIGRWGVLNLVRSLLPLAGAALGFSTLFSEE</sequence>
<gene>
    <name evidence="3" type="ORF">FPRO05_04569</name>
</gene>
<dbReference type="EMBL" id="PKMI01000050">
    <property type="protein sequence ID" value="RBA11396.1"/>
    <property type="molecule type" value="Genomic_DNA"/>
</dbReference>
<dbReference type="Pfam" id="PF08592">
    <property type="entry name" value="Anthrone_oxy"/>
    <property type="match status" value="1"/>
</dbReference>
<dbReference type="AlphaFoldDB" id="A0A365MSA2"/>
<evidence type="ECO:0000313" key="4">
    <source>
        <dbReference type="Proteomes" id="UP000251714"/>
    </source>
</evidence>
<evidence type="ECO:0000313" key="3">
    <source>
        <dbReference type="EMBL" id="RBA11396.1"/>
    </source>
</evidence>
<dbReference type="SUPFAM" id="SSF55729">
    <property type="entry name" value="Acyl-CoA N-acyltransferases (Nat)"/>
    <property type="match status" value="1"/>
</dbReference>
<keyword evidence="1" id="KW-0472">Membrane</keyword>
<dbReference type="Pfam" id="PF13302">
    <property type="entry name" value="Acetyltransf_3"/>
    <property type="match status" value="1"/>
</dbReference>
<dbReference type="InterPro" id="IPR016181">
    <property type="entry name" value="Acyl_CoA_acyltransferase"/>
</dbReference>
<comment type="caution">
    <text evidence="3">The sequence shown here is derived from an EMBL/GenBank/DDBJ whole genome shotgun (WGS) entry which is preliminary data.</text>
</comment>
<organism evidence="3 4">
    <name type="scientific">Gibberella intermedia</name>
    <name type="common">Bulb rot disease fungus</name>
    <name type="synonym">Fusarium proliferatum</name>
    <dbReference type="NCBI Taxonomy" id="948311"/>
    <lineage>
        <taxon>Eukaryota</taxon>
        <taxon>Fungi</taxon>
        <taxon>Dikarya</taxon>
        <taxon>Ascomycota</taxon>
        <taxon>Pezizomycotina</taxon>
        <taxon>Sordariomycetes</taxon>
        <taxon>Hypocreomycetidae</taxon>
        <taxon>Hypocreales</taxon>
        <taxon>Nectriaceae</taxon>
        <taxon>Fusarium</taxon>
        <taxon>Fusarium fujikuroi species complex</taxon>
    </lineage>
</organism>
<protein>
    <recommendedName>
        <fullName evidence="2">N-acetyltransferase domain-containing protein</fullName>
    </recommendedName>
</protein>
<evidence type="ECO:0000259" key="2">
    <source>
        <dbReference type="Pfam" id="PF13302"/>
    </source>
</evidence>
<feature type="domain" description="N-acetyltransferase" evidence="2">
    <location>
        <begin position="36"/>
        <end position="196"/>
    </location>
</feature>
<dbReference type="GO" id="GO:0016747">
    <property type="term" value="F:acyltransferase activity, transferring groups other than amino-acyl groups"/>
    <property type="evidence" value="ECO:0007669"/>
    <property type="project" value="InterPro"/>
</dbReference>
<name>A0A365MSA2_GIBIN</name>